<evidence type="ECO:0000256" key="6">
    <source>
        <dbReference type="ARBA" id="ARBA00023136"/>
    </source>
</evidence>
<accession>A0A1V5SLJ8</accession>
<feature type="transmembrane region" description="Helical" evidence="7">
    <location>
        <begin position="186"/>
        <end position="211"/>
    </location>
</feature>
<dbReference type="SUPFAM" id="SSF161098">
    <property type="entry name" value="MetI-like"/>
    <property type="match status" value="1"/>
</dbReference>
<dbReference type="Gene3D" id="1.10.3720.10">
    <property type="entry name" value="MetI-like"/>
    <property type="match status" value="1"/>
</dbReference>
<evidence type="ECO:0000256" key="5">
    <source>
        <dbReference type="ARBA" id="ARBA00022989"/>
    </source>
</evidence>
<dbReference type="InterPro" id="IPR035906">
    <property type="entry name" value="MetI-like_sf"/>
</dbReference>
<organism evidence="9">
    <name type="scientific">Candidatus Atribacter allofermentans</name>
    <dbReference type="NCBI Taxonomy" id="1852833"/>
    <lineage>
        <taxon>Bacteria</taxon>
        <taxon>Pseudomonadati</taxon>
        <taxon>Atribacterota</taxon>
        <taxon>Atribacteria</taxon>
        <taxon>Atribacterales</taxon>
        <taxon>Atribacteraceae</taxon>
        <taxon>Atribacter</taxon>
    </lineage>
</organism>
<reference evidence="9" key="1">
    <citation type="submission" date="2017-02" db="EMBL/GenBank/DDBJ databases">
        <title>Delving into the versatile metabolic prowess of the omnipresent phylum Bacteroidetes.</title>
        <authorList>
            <person name="Nobu M.K."/>
            <person name="Mei R."/>
            <person name="Narihiro T."/>
            <person name="Kuroda K."/>
            <person name="Liu W.-T."/>
        </authorList>
    </citation>
    <scope>NUCLEOTIDE SEQUENCE</scope>
    <source>
        <strain evidence="9">ADurb.Bin276</strain>
    </source>
</reference>
<dbReference type="InterPro" id="IPR050901">
    <property type="entry name" value="BP-dep_ABC_trans_perm"/>
</dbReference>
<proteinExistence type="inferred from homology"/>
<evidence type="ECO:0000313" key="9">
    <source>
        <dbReference type="EMBL" id="OQA55446.1"/>
    </source>
</evidence>
<keyword evidence="4 7" id="KW-0812">Transmembrane</keyword>
<dbReference type="PROSITE" id="PS50928">
    <property type="entry name" value="ABC_TM1"/>
    <property type="match status" value="1"/>
</dbReference>
<dbReference type="GO" id="GO:0005886">
    <property type="term" value="C:plasma membrane"/>
    <property type="evidence" value="ECO:0007669"/>
    <property type="project" value="UniProtKB-SubCell"/>
</dbReference>
<evidence type="ECO:0000256" key="1">
    <source>
        <dbReference type="ARBA" id="ARBA00004651"/>
    </source>
</evidence>
<feature type="transmembrane region" description="Helical" evidence="7">
    <location>
        <begin position="12"/>
        <end position="35"/>
    </location>
</feature>
<dbReference type="PANTHER" id="PTHR32243">
    <property type="entry name" value="MALTOSE TRANSPORT SYSTEM PERMEASE-RELATED"/>
    <property type="match status" value="1"/>
</dbReference>
<keyword evidence="2 7" id="KW-0813">Transport</keyword>
<protein>
    <submittedName>
        <fullName evidence="9">Trehalose transport system permease protein SugB</fullName>
    </submittedName>
</protein>
<keyword evidence="6 7" id="KW-0472">Membrane</keyword>
<dbReference type="GO" id="GO:0055085">
    <property type="term" value="P:transmembrane transport"/>
    <property type="evidence" value="ECO:0007669"/>
    <property type="project" value="InterPro"/>
</dbReference>
<feature type="transmembrane region" description="Helical" evidence="7">
    <location>
        <begin position="144"/>
        <end position="165"/>
    </location>
</feature>
<feature type="transmembrane region" description="Helical" evidence="7">
    <location>
        <begin position="243"/>
        <end position="263"/>
    </location>
</feature>
<dbReference type="Pfam" id="PF00528">
    <property type="entry name" value="BPD_transp_1"/>
    <property type="match status" value="1"/>
</dbReference>
<feature type="domain" description="ABC transmembrane type-1" evidence="8">
    <location>
        <begin position="74"/>
        <end position="264"/>
    </location>
</feature>
<evidence type="ECO:0000256" key="3">
    <source>
        <dbReference type="ARBA" id="ARBA00022475"/>
    </source>
</evidence>
<dbReference type="PANTHER" id="PTHR32243:SF18">
    <property type="entry name" value="INNER MEMBRANE ABC TRANSPORTER PERMEASE PROTEIN YCJP"/>
    <property type="match status" value="1"/>
</dbReference>
<comment type="subcellular location">
    <subcellularLocation>
        <location evidence="1 7">Cell membrane</location>
        <topology evidence="1 7">Multi-pass membrane protein</topology>
    </subcellularLocation>
</comment>
<feature type="transmembrane region" description="Helical" evidence="7">
    <location>
        <begin position="109"/>
        <end position="132"/>
    </location>
</feature>
<keyword evidence="3" id="KW-1003">Cell membrane</keyword>
<gene>
    <name evidence="9" type="primary">sugB_13</name>
    <name evidence="9" type="ORF">BWY41_01651</name>
</gene>
<evidence type="ECO:0000256" key="2">
    <source>
        <dbReference type="ARBA" id="ARBA00022448"/>
    </source>
</evidence>
<evidence type="ECO:0000256" key="4">
    <source>
        <dbReference type="ARBA" id="ARBA00022692"/>
    </source>
</evidence>
<evidence type="ECO:0000256" key="7">
    <source>
        <dbReference type="RuleBase" id="RU363032"/>
    </source>
</evidence>
<dbReference type="AlphaFoldDB" id="A0A1V5SLJ8"/>
<keyword evidence="5 7" id="KW-1133">Transmembrane helix</keyword>
<dbReference type="EMBL" id="MWBQ01000158">
    <property type="protein sequence ID" value="OQA55446.1"/>
    <property type="molecule type" value="Genomic_DNA"/>
</dbReference>
<dbReference type="CDD" id="cd06261">
    <property type="entry name" value="TM_PBP2"/>
    <property type="match status" value="1"/>
</dbReference>
<comment type="caution">
    <text evidence="9">The sequence shown here is derived from an EMBL/GenBank/DDBJ whole genome shotgun (WGS) entry which is preliminary data.</text>
</comment>
<feature type="transmembrane region" description="Helical" evidence="7">
    <location>
        <begin position="73"/>
        <end position="97"/>
    </location>
</feature>
<dbReference type="Proteomes" id="UP000485569">
    <property type="component" value="Unassembled WGS sequence"/>
</dbReference>
<dbReference type="InterPro" id="IPR000515">
    <property type="entry name" value="MetI-like"/>
</dbReference>
<sequence>MRKPVTYKKILFWILFYFVLICVILFFIFPIFWIATTSLKQRVDVYTEKPVLIFRATWENYQRVFELQDFSRYLLNSLIVAGSVTLIIMYFGALAAYALTRWRFAGYNWISLAIISARMFPPIALLPSFFLFASRLGLVDTRQVLVFAHATYGLPFIVFMLAGFFRQIPRDLDDAALIDGCSRWQLFNRIMLPSVAPGLAAAAILSFVWSWNEFLFALVLTRASTKTLPVVISEFIGFVQVDWQGLTAMATILMIPSIIITFATQRYLVRGLTAGAVKY</sequence>
<evidence type="ECO:0000259" key="8">
    <source>
        <dbReference type="PROSITE" id="PS50928"/>
    </source>
</evidence>
<name>A0A1V5SLJ8_9BACT</name>
<comment type="similarity">
    <text evidence="7">Belongs to the binding-protein-dependent transport system permease family.</text>
</comment>